<evidence type="ECO:0000256" key="2">
    <source>
        <dbReference type="ARBA" id="ARBA00004141"/>
    </source>
</evidence>
<evidence type="ECO:0000259" key="12">
    <source>
        <dbReference type="PROSITE" id="PS50109"/>
    </source>
</evidence>
<accession>A0A2W4XUI7</accession>
<comment type="subcellular location">
    <subcellularLocation>
        <location evidence="2">Membrane</location>
        <topology evidence="2">Multi-pass membrane protein</topology>
    </subcellularLocation>
</comment>
<feature type="transmembrane region" description="Helical" evidence="11">
    <location>
        <begin position="146"/>
        <end position="164"/>
    </location>
</feature>
<dbReference type="GO" id="GO:0000155">
    <property type="term" value="F:phosphorelay sensor kinase activity"/>
    <property type="evidence" value="ECO:0007669"/>
    <property type="project" value="InterPro"/>
</dbReference>
<feature type="transmembrane region" description="Helical" evidence="11">
    <location>
        <begin position="217"/>
        <end position="236"/>
    </location>
</feature>
<dbReference type="PANTHER" id="PTHR43065:SF50">
    <property type="entry name" value="HISTIDINE KINASE"/>
    <property type="match status" value="1"/>
</dbReference>
<dbReference type="Pfam" id="PF13520">
    <property type="entry name" value="AA_permease_2"/>
    <property type="match status" value="1"/>
</dbReference>
<dbReference type="InterPro" id="IPR036890">
    <property type="entry name" value="HATPase_C_sf"/>
</dbReference>
<dbReference type="InterPro" id="IPR004358">
    <property type="entry name" value="Sig_transdc_His_kin-like_C"/>
</dbReference>
<dbReference type="Gene3D" id="1.20.1740.10">
    <property type="entry name" value="Amino acid/polyamine transporter I"/>
    <property type="match status" value="1"/>
</dbReference>
<dbReference type="InterPro" id="IPR003661">
    <property type="entry name" value="HisK_dim/P_dom"/>
</dbReference>
<keyword evidence="7 11" id="KW-1133">Transmembrane helix</keyword>
<feature type="transmembrane region" description="Helical" evidence="11">
    <location>
        <begin position="59"/>
        <end position="76"/>
    </location>
</feature>
<dbReference type="Pfam" id="PF02518">
    <property type="entry name" value="HATPase_c"/>
    <property type="match status" value="1"/>
</dbReference>
<evidence type="ECO:0000256" key="5">
    <source>
        <dbReference type="ARBA" id="ARBA00022692"/>
    </source>
</evidence>
<evidence type="ECO:0000256" key="10">
    <source>
        <dbReference type="SAM" id="Coils"/>
    </source>
</evidence>
<dbReference type="EMBL" id="QBML01000020">
    <property type="protein sequence ID" value="PZO39051.1"/>
    <property type="molecule type" value="Genomic_DNA"/>
</dbReference>
<feature type="transmembrane region" description="Helical" evidence="11">
    <location>
        <begin position="27"/>
        <end position="47"/>
    </location>
</feature>
<evidence type="ECO:0000256" key="6">
    <source>
        <dbReference type="ARBA" id="ARBA00022777"/>
    </source>
</evidence>
<dbReference type="PROSITE" id="PS50109">
    <property type="entry name" value="HIS_KIN"/>
    <property type="match status" value="1"/>
</dbReference>
<feature type="transmembrane region" description="Helical" evidence="11">
    <location>
        <begin position="290"/>
        <end position="323"/>
    </location>
</feature>
<feature type="transmembrane region" description="Helical" evidence="11">
    <location>
        <begin position="399"/>
        <end position="418"/>
    </location>
</feature>
<feature type="transmembrane region" description="Helical" evidence="11">
    <location>
        <begin position="343"/>
        <end position="361"/>
    </location>
</feature>
<dbReference type="SMART" id="SM00387">
    <property type="entry name" value="HATPase_c"/>
    <property type="match status" value="1"/>
</dbReference>
<evidence type="ECO:0000256" key="9">
    <source>
        <dbReference type="ARBA" id="ARBA00023136"/>
    </source>
</evidence>
<comment type="catalytic activity">
    <reaction evidence="1">
        <text>ATP + protein L-histidine = ADP + protein N-phospho-L-histidine.</text>
        <dbReference type="EC" id="2.7.13.3"/>
    </reaction>
</comment>
<feature type="transmembrane region" description="Helical" evidence="11">
    <location>
        <begin position="248"/>
        <end position="270"/>
    </location>
</feature>
<dbReference type="PANTHER" id="PTHR43065">
    <property type="entry name" value="SENSOR HISTIDINE KINASE"/>
    <property type="match status" value="1"/>
</dbReference>
<dbReference type="CDD" id="cd00082">
    <property type="entry name" value="HisKA"/>
    <property type="match status" value="1"/>
</dbReference>
<feature type="coiled-coil region" evidence="10">
    <location>
        <begin position="537"/>
        <end position="571"/>
    </location>
</feature>
<dbReference type="Proteomes" id="UP000249467">
    <property type="component" value="Unassembled WGS sequence"/>
</dbReference>
<gene>
    <name evidence="13" type="ORF">DCF19_15100</name>
</gene>
<dbReference type="InterPro" id="IPR003594">
    <property type="entry name" value="HATPase_dom"/>
</dbReference>
<dbReference type="InterPro" id="IPR005467">
    <property type="entry name" value="His_kinase_dom"/>
</dbReference>
<dbReference type="GO" id="GO:0016020">
    <property type="term" value="C:membrane"/>
    <property type="evidence" value="ECO:0007669"/>
    <property type="project" value="UniProtKB-SubCell"/>
</dbReference>
<keyword evidence="10" id="KW-0175">Coiled coil</keyword>
<evidence type="ECO:0000256" key="11">
    <source>
        <dbReference type="SAM" id="Phobius"/>
    </source>
</evidence>
<dbReference type="AlphaFoldDB" id="A0A2W4XUI7"/>
<evidence type="ECO:0000313" key="13">
    <source>
        <dbReference type="EMBL" id="PZO39051.1"/>
    </source>
</evidence>
<dbReference type="InterPro" id="IPR036097">
    <property type="entry name" value="HisK_dim/P_sf"/>
</dbReference>
<feature type="transmembrane region" description="Helical" evidence="11">
    <location>
        <begin position="107"/>
        <end position="126"/>
    </location>
</feature>
<sequence length="841" mass="93279">MLQDSTASYKILEPSNSSNSTKLVRNLSLIETWGFGLTGLLLWMGVAPATQAELGSQSIWVWITGAIVGVLINLQVRQLGRIYPDVSGGTPNYVTQLLKNYPKLTSYAAVGYFVSWVAVLPVNAIILTDLIKAIFDPIGINLPETVLRIGFTVLAFIVAFSGSHTLGTLHLIFLLPAVGFLLTFCLQGSYSVITSSPTIDLLPNDGTAFSFLGWAKWYLNGTYAFYACETASVFVSDSKRPFGTLQSLLVAAILIPVVYIGGSWVLLHLATELGLGDNTFLSLFAAAKAFWGQSASFLVTFLVVSSSLLSCATAVAICPRILYQLSQDGHLSPVFGITSRQGVFTPGLILTLILSLVWLILGNVSRIVMITGVGWLVCFIILHWGLWQQRDRPEILFPRLSLGLCVMEVIVLIVGGFAWGIQDLMLGLLLPIAILIGDRFIQRSTWLPLQPQWWIDRYFIREQQREKQNLQDFIAIQVFVLVLFICGTTIISWSSSGLVAKIPATIHASLLVVLILFLSFIGIAIACWTIFPQIVAVDEAREQAEKLTEELQTALQELQQTQLKMVQQEKMSSLGQMVAGIAHEINNPINFIHGNVNHAKNYVEDLLSFIHLYQKHYPIPNEEIDDRADTIDLIFLQKDILNLLNSMQVGSARIREIVLSLRNFSRMDEAEFKSTDIHSGINSTLMILQHRLKASSNYPEITVVKNYDTLPLVDCYPGQLNQVFMNILSNAIDALNEADEKRDLKNVKDNPKRIDIRTSIIGSDWIQIAIADNGIGIPEDIKKRIFDPFFTTKPVGKGTGLGMSISYQIIVEKHGGKLECFSNLNQGTEFVIQIPIKQKTA</sequence>
<feature type="domain" description="Histidine kinase" evidence="12">
    <location>
        <begin position="580"/>
        <end position="838"/>
    </location>
</feature>
<evidence type="ECO:0000256" key="1">
    <source>
        <dbReference type="ARBA" id="ARBA00000085"/>
    </source>
</evidence>
<proteinExistence type="predicted"/>
<keyword evidence="9 11" id="KW-0472">Membrane</keyword>
<feature type="transmembrane region" description="Helical" evidence="11">
    <location>
        <begin position="171"/>
        <end position="193"/>
    </location>
</feature>
<dbReference type="EC" id="2.7.13.3" evidence="3"/>
<dbReference type="Gene3D" id="3.30.565.10">
    <property type="entry name" value="Histidine kinase-like ATPase, C-terminal domain"/>
    <property type="match status" value="1"/>
</dbReference>
<reference evidence="13 14" key="2">
    <citation type="submission" date="2018-06" db="EMBL/GenBank/DDBJ databases">
        <title>Metagenomic assembly of (sub)arctic Cyanobacteria and their associated microbiome from non-axenic cultures.</title>
        <authorList>
            <person name="Baurain D."/>
        </authorList>
    </citation>
    <scope>NUCLEOTIDE SEQUENCE [LARGE SCALE GENOMIC DNA]</scope>
    <source>
        <strain evidence="13">ULC066bin1</strain>
    </source>
</reference>
<keyword evidence="6 13" id="KW-0418">Kinase</keyword>
<dbReference type="PRINTS" id="PR00344">
    <property type="entry name" value="BCTRLSENSOR"/>
</dbReference>
<protein>
    <recommendedName>
        <fullName evidence="3">histidine kinase</fullName>
        <ecNumber evidence="3">2.7.13.3</ecNumber>
    </recommendedName>
</protein>
<keyword evidence="4" id="KW-0597">Phosphoprotein</keyword>
<dbReference type="GO" id="GO:0022857">
    <property type="term" value="F:transmembrane transporter activity"/>
    <property type="evidence" value="ECO:0007669"/>
    <property type="project" value="InterPro"/>
</dbReference>
<keyword evidence="6 13" id="KW-0808">Transferase</keyword>
<dbReference type="InterPro" id="IPR002293">
    <property type="entry name" value="AA/rel_permease1"/>
</dbReference>
<feature type="transmembrane region" description="Helical" evidence="11">
    <location>
        <begin position="367"/>
        <end position="387"/>
    </location>
</feature>
<evidence type="ECO:0000256" key="8">
    <source>
        <dbReference type="ARBA" id="ARBA00023012"/>
    </source>
</evidence>
<reference evidence="13 14" key="1">
    <citation type="submission" date="2018-04" db="EMBL/GenBank/DDBJ databases">
        <authorList>
            <person name="Go L.Y."/>
            <person name="Mitchell J.A."/>
        </authorList>
    </citation>
    <scope>NUCLEOTIDE SEQUENCE [LARGE SCALE GENOMIC DNA]</scope>
    <source>
        <strain evidence="13">ULC066bin1</strain>
    </source>
</reference>
<evidence type="ECO:0000256" key="3">
    <source>
        <dbReference type="ARBA" id="ARBA00012438"/>
    </source>
</evidence>
<evidence type="ECO:0000256" key="7">
    <source>
        <dbReference type="ARBA" id="ARBA00022989"/>
    </source>
</evidence>
<evidence type="ECO:0000313" key="14">
    <source>
        <dbReference type="Proteomes" id="UP000249467"/>
    </source>
</evidence>
<dbReference type="Gene3D" id="1.10.287.130">
    <property type="match status" value="1"/>
</dbReference>
<dbReference type="SUPFAM" id="SSF55874">
    <property type="entry name" value="ATPase domain of HSP90 chaperone/DNA topoisomerase II/histidine kinase"/>
    <property type="match status" value="1"/>
</dbReference>
<keyword evidence="8" id="KW-0902">Two-component regulatory system</keyword>
<dbReference type="SUPFAM" id="SSF47384">
    <property type="entry name" value="Homodimeric domain of signal transducing histidine kinase"/>
    <property type="match status" value="1"/>
</dbReference>
<name>A0A2W4XUI7_9CYAN</name>
<organism evidence="13 14">
    <name type="scientific">Pseudanabaena frigida</name>
    <dbReference type="NCBI Taxonomy" id="945775"/>
    <lineage>
        <taxon>Bacteria</taxon>
        <taxon>Bacillati</taxon>
        <taxon>Cyanobacteriota</taxon>
        <taxon>Cyanophyceae</taxon>
        <taxon>Pseudanabaenales</taxon>
        <taxon>Pseudanabaenaceae</taxon>
        <taxon>Pseudanabaena</taxon>
    </lineage>
</organism>
<feature type="transmembrane region" description="Helical" evidence="11">
    <location>
        <begin position="473"/>
        <end position="494"/>
    </location>
</feature>
<evidence type="ECO:0000256" key="4">
    <source>
        <dbReference type="ARBA" id="ARBA00022553"/>
    </source>
</evidence>
<keyword evidence="5 11" id="KW-0812">Transmembrane</keyword>
<dbReference type="SMART" id="SM00388">
    <property type="entry name" value="HisKA"/>
    <property type="match status" value="1"/>
</dbReference>
<comment type="caution">
    <text evidence="13">The sequence shown here is derived from an EMBL/GenBank/DDBJ whole genome shotgun (WGS) entry which is preliminary data.</text>
</comment>
<feature type="transmembrane region" description="Helical" evidence="11">
    <location>
        <begin position="506"/>
        <end position="531"/>
    </location>
</feature>